<dbReference type="eggNOG" id="KOG0192">
    <property type="taxonomic scope" value="Eukaryota"/>
</dbReference>
<dbReference type="Proteomes" id="UP000001357">
    <property type="component" value="Unassembled WGS sequence"/>
</dbReference>
<dbReference type="SUPFAM" id="SSF52047">
    <property type="entry name" value="RNI-like"/>
    <property type="match status" value="2"/>
</dbReference>
<keyword evidence="5" id="KW-0547">Nucleotide-binding</keyword>
<evidence type="ECO:0000256" key="5">
    <source>
        <dbReference type="ARBA" id="ARBA00022741"/>
    </source>
</evidence>
<dbReference type="GeneID" id="5894690"/>
<evidence type="ECO:0000256" key="4">
    <source>
        <dbReference type="ARBA" id="ARBA00022737"/>
    </source>
</evidence>
<dbReference type="EMBL" id="CH991571">
    <property type="protein sequence ID" value="EDQ85686.1"/>
    <property type="molecule type" value="Genomic_DNA"/>
</dbReference>
<dbReference type="InterPro" id="IPR032675">
    <property type="entry name" value="LRR_dom_sf"/>
</dbReference>
<dbReference type="STRING" id="81824.A9V9L0"/>
<feature type="domain" description="Protein kinase" evidence="9">
    <location>
        <begin position="999"/>
        <end position="1299"/>
    </location>
</feature>
<gene>
    <name evidence="10" type="ORF">MONBRDRAFT_28923</name>
</gene>
<evidence type="ECO:0000256" key="6">
    <source>
        <dbReference type="ARBA" id="ARBA00022777"/>
    </source>
</evidence>
<dbReference type="InterPro" id="IPR050328">
    <property type="entry name" value="Dev_Immune_Receptor"/>
</dbReference>
<dbReference type="SMART" id="SM00220">
    <property type="entry name" value="S_TKc"/>
    <property type="match status" value="1"/>
</dbReference>
<proteinExistence type="predicted"/>
<dbReference type="FunFam" id="3.30.200.20:FF:000180">
    <property type="entry name" value="serine/threonine-protein kinase STY46-like"/>
    <property type="match status" value="1"/>
</dbReference>
<keyword evidence="4" id="KW-0677">Repeat</keyword>
<dbReference type="Pfam" id="PF13855">
    <property type="entry name" value="LRR_8"/>
    <property type="match status" value="4"/>
</dbReference>
<dbReference type="KEGG" id="mbr:MONBRDRAFT_28923"/>
<dbReference type="Gene3D" id="3.30.200.20">
    <property type="entry name" value="Phosphorylase Kinase, domain 1"/>
    <property type="match status" value="1"/>
</dbReference>
<keyword evidence="8" id="KW-0472">Membrane</keyword>
<dbReference type="eggNOG" id="KOG4641">
    <property type="taxonomic scope" value="Eukaryota"/>
</dbReference>
<evidence type="ECO:0000259" key="9">
    <source>
        <dbReference type="PROSITE" id="PS50011"/>
    </source>
</evidence>
<evidence type="ECO:0000256" key="8">
    <source>
        <dbReference type="SAM" id="Phobius"/>
    </source>
</evidence>
<dbReference type="PANTHER" id="PTHR24373">
    <property type="entry name" value="SLIT RELATED LEUCINE-RICH REPEAT NEURONAL PROTEIN"/>
    <property type="match status" value="1"/>
</dbReference>
<reference evidence="10 11" key="1">
    <citation type="journal article" date="2008" name="Nature">
        <title>The genome of the choanoflagellate Monosiga brevicollis and the origin of metazoans.</title>
        <authorList>
            <consortium name="JGI Sequencing"/>
            <person name="King N."/>
            <person name="Westbrook M.J."/>
            <person name="Young S.L."/>
            <person name="Kuo A."/>
            <person name="Abedin M."/>
            <person name="Chapman J."/>
            <person name="Fairclough S."/>
            <person name="Hellsten U."/>
            <person name="Isogai Y."/>
            <person name="Letunic I."/>
            <person name="Marr M."/>
            <person name="Pincus D."/>
            <person name="Putnam N."/>
            <person name="Rokas A."/>
            <person name="Wright K.J."/>
            <person name="Zuzow R."/>
            <person name="Dirks W."/>
            <person name="Good M."/>
            <person name="Goodstein D."/>
            <person name="Lemons D."/>
            <person name="Li W."/>
            <person name="Lyons J.B."/>
            <person name="Morris A."/>
            <person name="Nichols S."/>
            <person name="Richter D.J."/>
            <person name="Salamov A."/>
            <person name="Bork P."/>
            <person name="Lim W.A."/>
            <person name="Manning G."/>
            <person name="Miller W.T."/>
            <person name="McGinnis W."/>
            <person name="Shapiro H."/>
            <person name="Tjian R."/>
            <person name="Grigoriev I.V."/>
            <person name="Rokhsar D."/>
        </authorList>
    </citation>
    <scope>NUCLEOTIDE SEQUENCE [LARGE SCALE GENOMIC DNA]</scope>
    <source>
        <strain evidence="11">MX1 / ATCC 50154</strain>
    </source>
</reference>
<dbReference type="OMA" id="GNLHFPF"/>
<dbReference type="FunFam" id="3.80.10.10:FF:001164">
    <property type="entry name" value="GH01279p"/>
    <property type="match status" value="1"/>
</dbReference>
<dbReference type="InterPro" id="IPR000719">
    <property type="entry name" value="Prot_kinase_dom"/>
</dbReference>
<evidence type="ECO:0000256" key="1">
    <source>
        <dbReference type="ARBA" id="ARBA00022614"/>
    </source>
</evidence>
<dbReference type="InterPro" id="IPR001611">
    <property type="entry name" value="Leu-rich_rpt"/>
</dbReference>
<dbReference type="Pfam" id="PF00069">
    <property type="entry name" value="Pkinase"/>
    <property type="match status" value="1"/>
</dbReference>
<protein>
    <recommendedName>
        <fullName evidence="9">Protein kinase domain-containing protein</fullName>
    </recommendedName>
</protein>
<accession>A9V9L0</accession>
<keyword evidence="7" id="KW-0067">ATP-binding</keyword>
<dbReference type="InterPro" id="IPR011009">
    <property type="entry name" value="Kinase-like_dom_sf"/>
</dbReference>
<organism evidence="10 11">
    <name type="scientific">Monosiga brevicollis</name>
    <name type="common">Choanoflagellate</name>
    <dbReference type="NCBI Taxonomy" id="81824"/>
    <lineage>
        <taxon>Eukaryota</taxon>
        <taxon>Choanoflagellata</taxon>
        <taxon>Craspedida</taxon>
        <taxon>Salpingoecidae</taxon>
        <taxon>Monosiga</taxon>
    </lineage>
</organism>
<dbReference type="SUPFAM" id="SSF52058">
    <property type="entry name" value="L domain-like"/>
    <property type="match status" value="1"/>
</dbReference>
<sequence>MDTAYFTDDQVLVVAGPWTNSCNGKVDLMNTSSTSMLISTGIHAFVASCSTSTPCEAVMQRIKTLYISVGLTQPDVQSLPLLLAQPLNLTTFGLRNQYEHGNNSFTPDIGNALPQGLLCLDLQNNGDVNLDSFQPTTAYPLVEGALNNLHQLQVLNLQSNWMTQLPPGMFDSLQQLQELKLSQNNLNGLPPGVFERLQSLRHLDLSAACDNNLSSTALNGLAELLFLDLSFLRVSLDSAGFRGLFRLETLNMESTTSSFAAGAFDDLHQLQSLAMKNNDLTSLPSGLFDHVYQLQTLDLSENSLAALPEGFFDHACQLRTLNFNANRLTSLPVGLLDCTGQLQSIKLNQNSLTSLPTGLFAAASQLQVVELAENALTALPAGIFERASQLQTLHLNKNGLAALPTSVFQDATQLRKLNLEENVLTTLPDGVFSTTLHLQTVTLNNNHLTSIPAGLFANTGELQSIKLDNNRLTVLPDRTFGKSNLLQRLSLTYNRLTRIEANGWDSLSQLQQLDLAENCLSALPKGIFNSLSQLQSLVLANNALAGLAPGMFDHMRQLQRLNLNGNSLTLLPSHVFAGTPNLQELRMTANPIGTLPKDWLTALTNLVSLDIANSRLTQLDLDLLHMPDLKGLRIGRDDCPTNYAVHLNFASAARLQQLDLTGATVSGLDNLAQHHLTELGLDLSLDTPTLAFEVTYPDLVGLTISCFKRTTSLRLDLPPGSQLSTLQINRMPNLRSISLGAGLPALRLFNVSSNPQLSVVTWPQANQLDVSQTNVSWSPHLCQRAGTHYLAALAMVQPFDWPQALQHCLNVGTKIIDFSENHILDVEAIAGVFASRVFIGNSDAKGCIYYFLADGSTPVCGYEDLPTLQLRGVPLQCGLQPTTDLVVQWDGTEAQTFGEQSFQCECSPGYEMTGEPTSHRCTPKPPPVYRRPWFVALMVMLGFGLLGGVVAFIQRYRRRLRLTKESHEYERELLSQAYLEDVAELKEAWRILRSEIALEERIDGDSPGAFGEVWRAQWQGFSVCVKVLKASATLDTAAVEDFQKELELLQRTRHPQLVRFFGAGEGAFDGQAGVPFLVLELVSLGSLRSVLRGCQPRDLNLSQRLLILRDVATGLAYLHELGHAHRDVKAGNVLITKQFRAKVTDFGSVKLRQRALLSRTQLQRGPVVLDGEAAMIEIGDRREQSFAVGTPLYMAPEVLTTGRNGGYPADVFAFGVVMWETLTGQAPDLCLQEGKRRGPLMTVLSQLLEAGKRLDTDSVLTRCPDVPKTVVTLMHACWTLDPTTRPTLKLVLMQLEQAS</sequence>
<evidence type="ECO:0000313" key="11">
    <source>
        <dbReference type="Proteomes" id="UP000001357"/>
    </source>
</evidence>
<dbReference type="Gene3D" id="1.10.510.10">
    <property type="entry name" value="Transferase(Phosphotransferase) domain 1"/>
    <property type="match status" value="1"/>
</dbReference>
<dbReference type="PROSITE" id="PS50011">
    <property type="entry name" value="PROTEIN_KINASE_DOM"/>
    <property type="match status" value="1"/>
</dbReference>
<keyword evidence="8" id="KW-1133">Transmembrane helix</keyword>
<keyword evidence="8" id="KW-0812">Transmembrane</keyword>
<dbReference type="SUPFAM" id="SSF56112">
    <property type="entry name" value="Protein kinase-like (PK-like)"/>
    <property type="match status" value="1"/>
</dbReference>
<dbReference type="InParanoid" id="A9V9L0"/>
<dbReference type="InterPro" id="IPR003591">
    <property type="entry name" value="Leu-rich_rpt_typical-subtyp"/>
</dbReference>
<feature type="transmembrane region" description="Helical" evidence="8">
    <location>
        <begin position="933"/>
        <end position="953"/>
    </location>
</feature>
<dbReference type="SMART" id="SM00369">
    <property type="entry name" value="LRR_TYP"/>
    <property type="match status" value="18"/>
</dbReference>
<keyword evidence="11" id="KW-1185">Reference proteome</keyword>
<name>A9V9L0_MONBE</name>
<dbReference type="GO" id="GO:0005524">
    <property type="term" value="F:ATP binding"/>
    <property type="evidence" value="ECO:0007669"/>
    <property type="project" value="UniProtKB-KW"/>
</dbReference>
<dbReference type="RefSeq" id="XP_001749401.1">
    <property type="nucleotide sequence ID" value="XM_001749349.1"/>
</dbReference>
<evidence type="ECO:0000256" key="2">
    <source>
        <dbReference type="ARBA" id="ARBA00022679"/>
    </source>
</evidence>
<evidence type="ECO:0000256" key="3">
    <source>
        <dbReference type="ARBA" id="ARBA00022729"/>
    </source>
</evidence>
<dbReference type="Pfam" id="PF13306">
    <property type="entry name" value="LRR_5"/>
    <property type="match status" value="1"/>
</dbReference>
<dbReference type="PANTHER" id="PTHR24373:SF392">
    <property type="entry name" value="NEPHROCAN"/>
    <property type="match status" value="1"/>
</dbReference>
<dbReference type="Gene3D" id="3.80.10.10">
    <property type="entry name" value="Ribonuclease Inhibitor"/>
    <property type="match status" value="4"/>
</dbReference>
<evidence type="ECO:0000256" key="7">
    <source>
        <dbReference type="ARBA" id="ARBA00022840"/>
    </source>
</evidence>
<keyword evidence="6" id="KW-0418">Kinase</keyword>
<keyword evidence="1" id="KW-0433">Leucine-rich repeat</keyword>
<dbReference type="GO" id="GO:0004672">
    <property type="term" value="F:protein kinase activity"/>
    <property type="evidence" value="ECO:0007669"/>
    <property type="project" value="InterPro"/>
</dbReference>
<keyword evidence="2" id="KW-0808">Transferase</keyword>
<keyword evidence="3" id="KW-0732">Signal</keyword>
<evidence type="ECO:0000313" key="10">
    <source>
        <dbReference type="EMBL" id="EDQ85686.1"/>
    </source>
</evidence>
<dbReference type="InterPro" id="IPR026906">
    <property type="entry name" value="LRR_5"/>
</dbReference>
<dbReference type="SMART" id="SM00364">
    <property type="entry name" value="LRR_BAC"/>
    <property type="match status" value="11"/>
</dbReference>